<gene>
    <name evidence="4" type="ORF">H9809_07965</name>
</gene>
<dbReference type="Gene3D" id="3.40.630.30">
    <property type="match status" value="1"/>
</dbReference>
<dbReference type="PANTHER" id="PTHR43877:SF2">
    <property type="entry name" value="AMINOALKYLPHOSPHONATE N-ACETYLTRANSFERASE-RELATED"/>
    <property type="match status" value="1"/>
</dbReference>
<dbReference type="InterPro" id="IPR000182">
    <property type="entry name" value="GNAT_dom"/>
</dbReference>
<proteinExistence type="predicted"/>
<dbReference type="AlphaFoldDB" id="A0A9D2FSH6"/>
<reference evidence="4" key="2">
    <citation type="submission" date="2021-04" db="EMBL/GenBank/DDBJ databases">
        <authorList>
            <person name="Gilroy R."/>
        </authorList>
    </citation>
    <scope>NUCLEOTIDE SEQUENCE</scope>
    <source>
        <strain evidence="4">1068</strain>
    </source>
</reference>
<name>A0A9D2FSH6_9FIRM</name>
<evidence type="ECO:0000313" key="5">
    <source>
        <dbReference type="Proteomes" id="UP000824056"/>
    </source>
</evidence>
<dbReference type="GO" id="GO:0016747">
    <property type="term" value="F:acyltransferase activity, transferring groups other than amino-acyl groups"/>
    <property type="evidence" value="ECO:0007669"/>
    <property type="project" value="InterPro"/>
</dbReference>
<accession>A0A9D2FSH6</accession>
<dbReference type="CDD" id="cd04301">
    <property type="entry name" value="NAT_SF"/>
    <property type="match status" value="1"/>
</dbReference>
<feature type="domain" description="N-acetyltransferase" evidence="3">
    <location>
        <begin position="1"/>
        <end position="152"/>
    </location>
</feature>
<sequence>MRIRQIKKEDYLAVDDLMRQLHQQHVQGRPDIFIHMEHPYTKEDFEKMLENPQVIFLVAEEDSAVIGLCVVTMREPKAGLFIKIAYMDDLVVDESRRGQGIGRRLFLAAQQEAKARGADRLDLMVWEFNQNALKLYESLGMKPQRYMLEKPL</sequence>
<dbReference type="PANTHER" id="PTHR43877">
    <property type="entry name" value="AMINOALKYLPHOSPHONATE N-ACETYLTRANSFERASE-RELATED-RELATED"/>
    <property type="match status" value="1"/>
</dbReference>
<dbReference type="SUPFAM" id="SSF55729">
    <property type="entry name" value="Acyl-CoA N-acyltransferases (Nat)"/>
    <property type="match status" value="1"/>
</dbReference>
<dbReference type="EMBL" id="DXBG01000181">
    <property type="protein sequence ID" value="HIZ65816.1"/>
    <property type="molecule type" value="Genomic_DNA"/>
</dbReference>
<evidence type="ECO:0000313" key="4">
    <source>
        <dbReference type="EMBL" id="HIZ65816.1"/>
    </source>
</evidence>
<reference evidence="4" key="1">
    <citation type="journal article" date="2021" name="PeerJ">
        <title>Extensive microbial diversity within the chicken gut microbiome revealed by metagenomics and culture.</title>
        <authorList>
            <person name="Gilroy R."/>
            <person name="Ravi A."/>
            <person name="Getino M."/>
            <person name="Pursley I."/>
            <person name="Horton D.L."/>
            <person name="Alikhan N.F."/>
            <person name="Baker D."/>
            <person name="Gharbi K."/>
            <person name="Hall N."/>
            <person name="Watson M."/>
            <person name="Adriaenssens E.M."/>
            <person name="Foster-Nyarko E."/>
            <person name="Jarju S."/>
            <person name="Secka A."/>
            <person name="Antonio M."/>
            <person name="Oren A."/>
            <person name="Chaudhuri R.R."/>
            <person name="La Ragione R."/>
            <person name="Hildebrand F."/>
            <person name="Pallen M.J."/>
        </authorList>
    </citation>
    <scope>NUCLEOTIDE SEQUENCE</scope>
    <source>
        <strain evidence="4">1068</strain>
    </source>
</reference>
<protein>
    <submittedName>
        <fullName evidence="4">GNAT family N-acetyltransferase</fullName>
        <ecNumber evidence="4">2.3.1.-</ecNumber>
    </submittedName>
</protein>
<dbReference type="InterPro" id="IPR050832">
    <property type="entry name" value="Bact_Acetyltransf"/>
</dbReference>
<keyword evidence="1 4" id="KW-0808">Transferase</keyword>
<evidence type="ECO:0000256" key="2">
    <source>
        <dbReference type="ARBA" id="ARBA00023315"/>
    </source>
</evidence>
<dbReference type="Proteomes" id="UP000824056">
    <property type="component" value="Unassembled WGS sequence"/>
</dbReference>
<dbReference type="EC" id="2.3.1.-" evidence="4"/>
<organism evidence="4 5">
    <name type="scientific">Candidatus Blautia pullicola</name>
    <dbReference type="NCBI Taxonomy" id="2838498"/>
    <lineage>
        <taxon>Bacteria</taxon>
        <taxon>Bacillati</taxon>
        <taxon>Bacillota</taxon>
        <taxon>Clostridia</taxon>
        <taxon>Lachnospirales</taxon>
        <taxon>Lachnospiraceae</taxon>
        <taxon>Blautia</taxon>
    </lineage>
</organism>
<evidence type="ECO:0000256" key="1">
    <source>
        <dbReference type="ARBA" id="ARBA00022679"/>
    </source>
</evidence>
<dbReference type="InterPro" id="IPR016181">
    <property type="entry name" value="Acyl_CoA_acyltransferase"/>
</dbReference>
<dbReference type="Pfam" id="PF00583">
    <property type="entry name" value="Acetyltransf_1"/>
    <property type="match status" value="1"/>
</dbReference>
<evidence type="ECO:0000259" key="3">
    <source>
        <dbReference type="PROSITE" id="PS51186"/>
    </source>
</evidence>
<comment type="caution">
    <text evidence="4">The sequence shown here is derived from an EMBL/GenBank/DDBJ whole genome shotgun (WGS) entry which is preliminary data.</text>
</comment>
<keyword evidence="2 4" id="KW-0012">Acyltransferase</keyword>
<dbReference type="PROSITE" id="PS51186">
    <property type="entry name" value="GNAT"/>
    <property type="match status" value="1"/>
</dbReference>